<dbReference type="RefSeq" id="WP_145063533.1">
    <property type="nucleotide sequence ID" value="NZ_CP036263.1"/>
</dbReference>
<gene>
    <name evidence="3" type="ORF">HG15A2_47260</name>
</gene>
<accession>A0A517N2M2</accession>
<dbReference type="Proteomes" id="UP000319852">
    <property type="component" value="Chromosome"/>
</dbReference>
<dbReference type="AlphaFoldDB" id="A0A517N2M2"/>
<dbReference type="KEGG" id="amob:HG15A2_47260"/>
<feature type="coiled-coil region" evidence="1">
    <location>
        <begin position="354"/>
        <end position="392"/>
    </location>
</feature>
<evidence type="ECO:0000313" key="4">
    <source>
        <dbReference type="Proteomes" id="UP000319852"/>
    </source>
</evidence>
<evidence type="ECO:0000256" key="1">
    <source>
        <dbReference type="SAM" id="Coils"/>
    </source>
</evidence>
<evidence type="ECO:0000313" key="3">
    <source>
        <dbReference type="EMBL" id="QDT01384.1"/>
    </source>
</evidence>
<proteinExistence type="predicted"/>
<keyword evidence="2" id="KW-0812">Transmembrane</keyword>
<evidence type="ECO:0000256" key="2">
    <source>
        <dbReference type="SAM" id="Phobius"/>
    </source>
</evidence>
<keyword evidence="2" id="KW-0472">Membrane</keyword>
<name>A0A517N2M2_9BACT</name>
<keyword evidence="4" id="KW-1185">Reference proteome</keyword>
<sequence>MGIVFTAVIGIVALVALVATFLCIKNWHWAQMLLMLGIFLGGLGALFLSAETLRIHRALRQKLPRERTLIEEAEEINLAFRNGTENAGLIGKMFRDSEKPPFGADVESIPGIDTLARQVKQLTRQRGRVWRGVRPSGPLANDAIPVAIPQPSPHGMPPEAIVFAFEIGLSNGPNPSEGTQYLGQFKVVSVTPDGAVLSPIQQLDQRTGSRLERSKGPWSVYETMPDDRHELYAELNEQQLRQLLPPATVEEYLRHGGPANADDDEYHTAGFDEEGNRLGPDEISNAAEKRYDRPLRSYGYLFEELNRSKVVMQANAMALQKDISLVQEAQASAKKLQAYREGEKVALAKDLTLMKRDREAIEALSQKLAEIVDNAKGLLDQALTANEQLAQQLMLRQVGSVRPAAPAGGNLLRFEP</sequence>
<keyword evidence="2" id="KW-1133">Transmembrane helix</keyword>
<reference evidence="3 4" key="1">
    <citation type="submission" date="2019-02" db="EMBL/GenBank/DDBJ databases">
        <title>Deep-cultivation of Planctomycetes and their phenomic and genomic characterization uncovers novel biology.</title>
        <authorList>
            <person name="Wiegand S."/>
            <person name="Jogler M."/>
            <person name="Boedeker C."/>
            <person name="Pinto D."/>
            <person name="Vollmers J."/>
            <person name="Rivas-Marin E."/>
            <person name="Kohn T."/>
            <person name="Peeters S.H."/>
            <person name="Heuer A."/>
            <person name="Rast P."/>
            <person name="Oberbeckmann S."/>
            <person name="Bunk B."/>
            <person name="Jeske O."/>
            <person name="Meyerdierks A."/>
            <person name="Storesund J.E."/>
            <person name="Kallscheuer N."/>
            <person name="Luecker S."/>
            <person name="Lage O.M."/>
            <person name="Pohl T."/>
            <person name="Merkel B.J."/>
            <person name="Hornburger P."/>
            <person name="Mueller R.-W."/>
            <person name="Bruemmer F."/>
            <person name="Labrenz M."/>
            <person name="Spormann A.M."/>
            <person name="Op den Camp H."/>
            <person name="Overmann J."/>
            <person name="Amann R."/>
            <person name="Jetten M.S.M."/>
            <person name="Mascher T."/>
            <person name="Medema M.H."/>
            <person name="Devos D.P."/>
            <person name="Kaster A.-K."/>
            <person name="Ovreas L."/>
            <person name="Rohde M."/>
            <person name="Galperin M.Y."/>
            <person name="Jogler C."/>
        </authorList>
    </citation>
    <scope>NUCLEOTIDE SEQUENCE [LARGE SCALE GENOMIC DNA]</scope>
    <source>
        <strain evidence="3 4">HG15A2</strain>
    </source>
</reference>
<keyword evidence="1" id="KW-0175">Coiled coil</keyword>
<dbReference type="OrthoDB" id="252884at2"/>
<feature type="transmembrane region" description="Helical" evidence="2">
    <location>
        <begin position="29"/>
        <end position="50"/>
    </location>
</feature>
<organism evidence="3 4">
    <name type="scientific">Adhaeretor mobilis</name>
    <dbReference type="NCBI Taxonomy" id="1930276"/>
    <lineage>
        <taxon>Bacteria</taxon>
        <taxon>Pseudomonadati</taxon>
        <taxon>Planctomycetota</taxon>
        <taxon>Planctomycetia</taxon>
        <taxon>Pirellulales</taxon>
        <taxon>Lacipirellulaceae</taxon>
        <taxon>Adhaeretor</taxon>
    </lineage>
</organism>
<dbReference type="EMBL" id="CP036263">
    <property type="protein sequence ID" value="QDT01384.1"/>
    <property type="molecule type" value="Genomic_DNA"/>
</dbReference>
<protein>
    <submittedName>
        <fullName evidence="3">Uncharacterized protein</fullName>
    </submittedName>
</protein>